<gene>
    <name evidence="2" type="ORF">EOE48_18240</name>
</gene>
<organism evidence="2 3">
    <name type="scientific">Methylobacterium oryzihabitans</name>
    <dbReference type="NCBI Taxonomy" id="2499852"/>
    <lineage>
        <taxon>Bacteria</taxon>
        <taxon>Pseudomonadati</taxon>
        <taxon>Pseudomonadota</taxon>
        <taxon>Alphaproteobacteria</taxon>
        <taxon>Hyphomicrobiales</taxon>
        <taxon>Methylobacteriaceae</taxon>
        <taxon>Methylobacterium</taxon>
    </lineage>
</organism>
<dbReference type="EMBL" id="SACP01000018">
    <property type="protein sequence ID" value="RVU16000.1"/>
    <property type="molecule type" value="Genomic_DNA"/>
</dbReference>
<proteinExistence type="predicted"/>
<dbReference type="RefSeq" id="WP_127731733.1">
    <property type="nucleotide sequence ID" value="NZ_SACP01000018.1"/>
</dbReference>
<evidence type="ECO:0000313" key="3">
    <source>
        <dbReference type="Proteomes" id="UP000286997"/>
    </source>
</evidence>
<feature type="domain" description="MaoC-like" evidence="1">
    <location>
        <begin position="12"/>
        <end position="114"/>
    </location>
</feature>
<dbReference type="Pfam" id="PF01575">
    <property type="entry name" value="MaoC_dehydratas"/>
    <property type="match status" value="1"/>
</dbReference>
<dbReference type="InterPro" id="IPR029069">
    <property type="entry name" value="HotDog_dom_sf"/>
</dbReference>
<dbReference type="AlphaFoldDB" id="A0A437P1A2"/>
<dbReference type="OrthoDB" id="9801735at2"/>
<dbReference type="PANTHER" id="PTHR42993">
    <property type="entry name" value="MAOC-LIKE DEHYDRATASE DOMAIN-CONTAINING PROTEIN"/>
    <property type="match status" value="1"/>
</dbReference>
<reference evidence="2 3" key="1">
    <citation type="submission" date="2019-01" db="EMBL/GenBank/DDBJ databases">
        <authorList>
            <person name="Chen W.-M."/>
        </authorList>
    </citation>
    <scope>NUCLEOTIDE SEQUENCE [LARGE SCALE GENOMIC DNA]</scope>
    <source>
        <strain evidence="2 3">TER-1</strain>
    </source>
</reference>
<accession>A0A437P1A2</accession>
<dbReference type="InterPro" id="IPR002539">
    <property type="entry name" value="MaoC-like_dom"/>
</dbReference>
<sequence>MQAFDGPEALKAALGQEIGVGEWITVDQAMIDRFADATGDHQWIHVDPERAARESPYRTTVAHGYLTLSLVPRFIAGVRRLDGLRLSLNYGLDRVRFPAPVLVGARLRGRVTLAAALDVPPSGLRATYRVTVEVEGQERPACLADAVVLHHW</sequence>
<dbReference type="SUPFAM" id="SSF54637">
    <property type="entry name" value="Thioesterase/thiol ester dehydrase-isomerase"/>
    <property type="match status" value="1"/>
</dbReference>
<keyword evidence="3" id="KW-1185">Reference proteome</keyword>
<comment type="caution">
    <text evidence="2">The sequence shown here is derived from an EMBL/GenBank/DDBJ whole genome shotgun (WGS) entry which is preliminary data.</text>
</comment>
<evidence type="ECO:0000259" key="1">
    <source>
        <dbReference type="Pfam" id="PF01575"/>
    </source>
</evidence>
<name>A0A437P1A2_9HYPH</name>
<evidence type="ECO:0000313" key="2">
    <source>
        <dbReference type="EMBL" id="RVU16000.1"/>
    </source>
</evidence>
<dbReference type="PANTHER" id="PTHR42993:SF1">
    <property type="entry name" value="MAOC-LIKE DEHYDRATASE DOMAIN-CONTAINING PROTEIN"/>
    <property type="match status" value="1"/>
</dbReference>
<protein>
    <submittedName>
        <fullName evidence="2">MaoC family dehydratase</fullName>
    </submittedName>
</protein>
<dbReference type="CDD" id="cd03450">
    <property type="entry name" value="NodN"/>
    <property type="match status" value="1"/>
</dbReference>
<dbReference type="Gene3D" id="3.10.129.10">
    <property type="entry name" value="Hotdog Thioesterase"/>
    <property type="match status" value="1"/>
</dbReference>
<dbReference type="Proteomes" id="UP000286997">
    <property type="component" value="Unassembled WGS sequence"/>
</dbReference>
<dbReference type="InterPro" id="IPR039375">
    <property type="entry name" value="NodN-like"/>
</dbReference>